<evidence type="ECO:0000313" key="8">
    <source>
        <dbReference type="Proteomes" id="UP000319619"/>
    </source>
</evidence>
<feature type="transmembrane region" description="Helical" evidence="5">
    <location>
        <begin position="224"/>
        <end position="243"/>
    </location>
</feature>
<evidence type="ECO:0000256" key="1">
    <source>
        <dbReference type="ARBA" id="ARBA00004141"/>
    </source>
</evidence>
<protein>
    <recommendedName>
        <fullName evidence="6">O-antigen ligase-related domain-containing protein</fullName>
    </recommendedName>
</protein>
<feature type="transmembrane region" description="Helical" evidence="5">
    <location>
        <begin position="20"/>
        <end position="47"/>
    </location>
</feature>
<feature type="domain" description="O-antigen ligase-related" evidence="6">
    <location>
        <begin position="187"/>
        <end position="331"/>
    </location>
</feature>
<feature type="transmembrane region" description="Helical" evidence="5">
    <location>
        <begin position="381"/>
        <end position="399"/>
    </location>
</feature>
<gene>
    <name evidence="7" type="ORF">CEE37_12645</name>
</gene>
<reference evidence="7 8" key="1">
    <citation type="submission" date="2017-06" db="EMBL/GenBank/DDBJ databases">
        <title>Novel microbial phyla capable of carbon fixation and sulfur reduction in deep-sea sediments.</title>
        <authorList>
            <person name="Huang J."/>
            <person name="Baker B."/>
            <person name="Wang Y."/>
        </authorList>
    </citation>
    <scope>NUCLEOTIDE SEQUENCE [LARGE SCALE GENOMIC DNA]</scope>
    <source>
        <strain evidence="7">B3_LCP</strain>
    </source>
</reference>
<accession>A0A532UU23</accession>
<name>A0A532UU23_UNCL8</name>
<feature type="transmembrane region" description="Helical" evidence="5">
    <location>
        <begin position="158"/>
        <end position="179"/>
    </location>
</feature>
<comment type="caution">
    <text evidence="7">The sequence shown here is derived from an EMBL/GenBank/DDBJ whole genome shotgun (WGS) entry which is preliminary data.</text>
</comment>
<dbReference type="PANTHER" id="PTHR37422:SF13">
    <property type="entry name" value="LIPOPOLYSACCHARIDE BIOSYNTHESIS PROTEIN PA4999-RELATED"/>
    <property type="match status" value="1"/>
</dbReference>
<evidence type="ECO:0000256" key="2">
    <source>
        <dbReference type="ARBA" id="ARBA00022692"/>
    </source>
</evidence>
<organism evidence="7 8">
    <name type="scientific">candidate division LCP-89 bacterium B3_LCP</name>
    <dbReference type="NCBI Taxonomy" id="2012998"/>
    <lineage>
        <taxon>Bacteria</taxon>
        <taxon>Pseudomonadati</taxon>
        <taxon>Bacteria division LCP-89</taxon>
    </lineage>
</organism>
<dbReference type="InterPro" id="IPR007016">
    <property type="entry name" value="O-antigen_ligase-rel_domated"/>
</dbReference>
<feature type="transmembrane region" description="Helical" evidence="5">
    <location>
        <begin position="59"/>
        <end position="79"/>
    </location>
</feature>
<comment type="subcellular location">
    <subcellularLocation>
        <location evidence="1">Membrane</location>
        <topology evidence="1">Multi-pass membrane protein</topology>
    </subcellularLocation>
</comment>
<dbReference type="EMBL" id="NJBN01000010">
    <property type="protein sequence ID" value="TKJ38362.1"/>
    <property type="molecule type" value="Genomic_DNA"/>
</dbReference>
<evidence type="ECO:0000313" key="7">
    <source>
        <dbReference type="EMBL" id="TKJ38362.1"/>
    </source>
</evidence>
<dbReference type="Pfam" id="PF04932">
    <property type="entry name" value="Wzy_C"/>
    <property type="match status" value="1"/>
</dbReference>
<dbReference type="InterPro" id="IPR051533">
    <property type="entry name" value="WaaL-like"/>
</dbReference>
<feature type="transmembrane region" description="Helical" evidence="5">
    <location>
        <begin position="315"/>
        <end position="337"/>
    </location>
</feature>
<keyword evidence="3 5" id="KW-1133">Transmembrane helix</keyword>
<dbReference type="Proteomes" id="UP000319619">
    <property type="component" value="Unassembled WGS sequence"/>
</dbReference>
<evidence type="ECO:0000256" key="5">
    <source>
        <dbReference type="SAM" id="Phobius"/>
    </source>
</evidence>
<sequence length="402" mass="45209">MRENIKNLESYRKIWIGLSIIYPVSLLLSIGATKILLILIAFGWIFFHSKIPTSHTRMLFYLIALYLAWTLIAVAFSPFSSNWNIWFRERAIFLSIIPGLVVGSNNDWLRKSLRYVSILLLPITIYAVYQYYFGWDLLRGRQLLPLFDRFLATGLQDLHLTFAGMLGVITPVVAAFNSASLRRAGFVSAFGAISVLSSMARSILLGLLVCGGLFLVFGSRKLRITGAILIFVLVILSSTLFSASGERLKRGLNIAKAPTEQQGDPTRIYLWKSAINILSNHPITGIGDDNWDIAFLKYRIPYEYYSTTAHAHNDFLQAMVDHGIIAGVIFISMWIYIISRTIKSVRHSRGLDRNLRLGILAAFTVMLIGGMFQTYQTDAENALLLWFFIGVSMQLAATTEKG</sequence>
<keyword evidence="4 5" id="KW-0472">Membrane</keyword>
<feature type="transmembrane region" description="Helical" evidence="5">
    <location>
        <begin position="357"/>
        <end position="375"/>
    </location>
</feature>
<evidence type="ECO:0000256" key="4">
    <source>
        <dbReference type="ARBA" id="ARBA00023136"/>
    </source>
</evidence>
<dbReference type="AlphaFoldDB" id="A0A532UU23"/>
<dbReference type="GO" id="GO:0016020">
    <property type="term" value="C:membrane"/>
    <property type="evidence" value="ECO:0007669"/>
    <property type="project" value="UniProtKB-SubCell"/>
</dbReference>
<keyword evidence="2 5" id="KW-0812">Transmembrane</keyword>
<evidence type="ECO:0000259" key="6">
    <source>
        <dbReference type="Pfam" id="PF04932"/>
    </source>
</evidence>
<proteinExistence type="predicted"/>
<dbReference type="PANTHER" id="PTHR37422">
    <property type="entry name" value="TEICHURONIC ACID BIOSYNTHESIS PROTEIN TUAE"/>
    <property type="match status" value="1"/>
</dbReference>
<feature type="transmembrane region" description="Helical" evidence="5">
    <location>
        <begin position="115"/>
        <end position="138"/>
    </location>
</feature>
<evidence type="ECO:0000256" key="3">
    <source>
        <dbReference type="ARBA" id="ARBA00022989"/>
    </source>
</evidence>